<name>A0AAW1RRV9_9CHLO</name>
<evidence type="ECO:0000256" key="6">
    <source>
        <dbReference type="SAM" id="MobiDB-lite"/>
    </source>
</evidence>
<feature type="region of interest" description="Disordered" evidence="6">
    <location>
        <begin position="1"/>
        <end position="29"/>
    </location>
</feature>
<dbReference type="GO" id="GO:0008173">
    <property type="term" value="F:RNA methyltransferase activity"/>
    <property type="evidence" value="ECO:0007669"/>
    <property type="project" value="InterPro"/>
</dbReference>
<dbReference type="Gene3D" id="2.40.50.140">
    <property type="entry name" value="Nucleic acid-binding proteins"/>
    <property type="match status" value="1"/>
</dbReference>
<reference evidence="8 9" key="1">
    <citation type="journal article" date="2024" name="Nat. Commun.">
        <title>Phylogenomics reveals the evolutionary origins of lichenization in chlorophyte algae.</title>
        <authorList>
            <person name="Puginier C."/>
            <person name="Libourel C."/>
            <person name="Otte J."/>
            <person name="Skaloud P."/>
            <person name="Haon M."/>
            <person name="Grisel S."/>
            <person name="Petersen M."/>
            <person name="Berrin J.G."/>
            <person name="Delaux P.M."/>
            <person name="Dal Grande F."/>
            <person name="Keller J."/>
        </authorList>
    </citation>
    <scope>NUCLEOTIDE SEQUENCE [LARGE SCALE GENOMIC DNA]</scope>
    <source>
        <strain evidence="8 9">SAG 2145</strain>
    </source>
</reference>
<dbReference type="SUPFAM" id="SSF53335">
    <property type="entry name" value="S-adenosyl-L-methionine-dependent methyltransferases"/>
    <property type="match status" value="2"/>
</dbReference>
<keyword evidence="9" id="KW-1185">Reference proteome</keyword>
<dbReference type="GO" id="GO:0032259">
    <property type="term" value="P:methylation"/>
    <property type="evidence" value="ECO:0007669"/>
    <property type="project" value="UniProtKB-KW"/>
</dbReference>
<dbReference type="PROSITE" id="PS51687">
    <property type="entry name" value="SAM_MT_RNA_M5U"/>
    <property type="match status" value="1"/>
</dbReference>
<dbReference type="Gene3D" id="3.40.50.150">
    <property type="entry name" value="Vaccinia Virus protein VP39"/>
    <property type="match status" value="2"/>
</dbReference>
<dbReference type="InterPro" id="IPR030390">
    <property type="entry name" value="MeTrfase_TrmA_AS"/>
</dbReference>
<keyword evidence="2 4" id="KW-0808">Transferase</keyword>
<evidence type="ECO:0000313" key="9">
    <source>
        <dbReference type="Proteomes" id="UP001438707"/>
    </source>
</evidence>
<evidence type="ECO:0000256" key="1">
    <source>
        <dbReference type="ARBA" id="ARBA00022603"/>
    </source>
</evidence>
<accession>A0AAW1RRV9</accession>
<feature type="active site" description="Nucleophile" evidence="4">
    <location>
        <position position="680"/>
    </location>
</feature>
<dbReference type="GO" id="GO:0006396">
    <property type="term" value="P:RNA processing"/>
    <property type="evidence" value="ECO:0007669"/>
    <property type="project" value="InterPro"/>
</dbReference>
<dbReference type="PROSITE" id="PS50926">
    <property type="entry name" value="TRAM"/>
    <property type="match status" value="1"/>
</dbReference>
<feature type="domain" description="TRAM" evidence="7">
    <location>
        <begin position="138"/>
        <end position="199"/>
    </location>
</feature>
<organism evidence="8 9">
    <name type="scientific">Apatococcus lobatus</name>
    <dbReference type="NCBI Taxonomy" id="904363"/>
    <lineage>
        <taxon>Eukaryota</taxon>
        <taxon>Viridiplantae</taxon>
        <taxon>Chlorophyta</taxon>
        <taxon>core chlorophytes</taxon>
        <taxon>Trebouxiophyceae</taxon>
        <taxon>Chlorellales</taxon>
        <taxon>Chlorellaceae</taxon>
        <taxon>Apatococcus</taxon>
    </lineage>
</organism>
<evidence type="ECO:0000259" key="7">
    <source>
        <dbReference type="PROSITE" id="PS50926"/>
    </source>
</evidence>
<feature type="binding site" evidence="4">
    <location>
        <position position="525"/>
    </location>
    <ligand>
        <name>S-adenosyl-L-methionine</name>
        <dbReference type="ChEBI" id="CHEBI:59789"/>
    </ligand>
</feature>
<evidence type="ECO:0000313" key="8">
    <source>
        <dbReference type="EMBL" id="KAK9836502.1"/>
    </source>
</evidence>
<evidence type="ECO:0000256" key="3">
    <source>
        <dbReference type="ARBA" id="ARBA00022691"/>
    </source>
</evidence>
<dbReference type="PROSITE" id="PS01230">
    <property type="entry name" value="TRMA_1"/>
    <property type="match status" value="1"/>
</dbReference>
<evidence type="ECO:0000256" key="2">
    <source>
        <dbReference type="ARBA" id="ARBA00022679"/>
    </source>
</evidence>
<feature type="binding site" evidence="4">
    <location>
        <position position="583"/>
    </location>
    <ligand>
        <name>S-adenosyl-L-methionine</name>
        <dbReference type="ChEBI" id="CHEBI:59789"/>
    </ligand>
</feature>
<comment type="caution">
    <text evidence="8">The sequence shown here is derived from an EMBL/GenBank/DDBJ whole genome shotgun (WGS) entry which is preliminary data.</text>
</comment>
<feature type="compositionally biased region" description="Polar residues" evidence="6">
    <location>
        <begin position="422"/>
        <end position="431"/>
    </location>
</feature>
<feature type="active site" evidence="5">
    <location>
        <position position="680"/>
    </location>
</feature>
<dbReference type="AlphaFoldDB" id="A0AAW1RRV9"/>
<dbReference type="PANTHER" id="PTHR11061:SF30">
    <property type="entry name" value="TRNA (URACIL(54)-C(5))-METHYLTRANSFERASE"/>
    <property type="match status" value="1"/>
</dbReference>
<dbReference type="InterPro" id="IPR012340">
    <property type="entry name" value="NA-bd_OB-fold"/>
</dbReference>
<dbReference type="Proteomes" id="UP001438707">
    <property type="component" value="Unassembled WGS sequence"/>
</dbReference>
<gene>
    <name evidence="8" type="ORF">WJX74_001882</name>
</gene>
<dbReference type="SUPFAM" id="SSF50249">
    <property type="entry name" value="Nucleic acid-binding proteins"/>
    <property type="match status" value="1"/>
</dbReference>
<feature type="region of interest" description="Disordered" evidence="6">
    <location>
        <begin position="344"/>
        <end position="431"/>
    </location>
</feature>
<dbReference type="InterPro" id="IPR010280">
    <property type="entry name" value="U5_MeTrfase_fam"/>
</dbReference>
<feature type="compositionally biased region" description="Basic and acidic residues" evidence="6">
    <location>
        <begin position="18"/>
        <end position="29"/>
    </location>
</feature>
<proteinExistence type="inferred from homology"/>
<dbReference type="InterPro" id="IPR029063">
    <property type="entry name" value="SAM-dependent_MTases_sf"/>
</dbReference>
<feature type="binding site" evidence="4">
    <location>
        <position position="604"/>
    </location>
    <ligand>
        <name>S-adenosyl-L-methionine</name>
        <dbReference type="ChEBI" id="CHEBI:59789"/>
    </ligand>
</feature>
<keyword evidence="1 4" id="KW-0489">Methyltransferase</keyword>
<protein>
    <recommendedName>
        <fullName evidence="7">TRAM domain-containing protein</fullName>
    </recommendedName>
</protein>
<evidence type="ECO:0000256" key="5">
    <source>
        <dbReference type="PROSITE-ProRule" id="PRU10015"/>
    </source>
</evidence>
<dbReference type="Pfam" id="PF05958">
    <property type="entry name" value="tRNA_U5-meth_tr"/>
    <property type="match status" value="1"/>
</dbReference>
<feature type="compositionally biased region" description="Basic residues" evidence="6">
    <location>
        <begin position="402"/>
        <end position="418"/>
    </location>
</feature>
<evidence type="ECO:0000256" key="4">
    <source>
        <dbReference type="PROSITE-ProRule" id="PRU01024"/>
    </source>
</evidence>
<feature type="binding site" evidence="4">
    <location>
        <position position="653"/>
    </location>
    <ligand>
        <name>S-adenosyl-L-methionine</name>
        <dbReference type="ChEBI" id="CHEBI:59789"/>
    </ligand>
</feature>
<comment type="similarity">
    <text evidence="4">Belongs to the class I-like SAM-binding methyltransferase superfamily. RNA M5U methyltransferase family.</text>
</comment>
<dbReference type="EMBL" id="JALJOS010000007">
    <property type="protein sequence ID" value="KAK9836502.1"/>
    <property type="molecule type" value="Genomic_DNA"/>
</dbReference>
<feature type="compositionally biased region" description="Low complexity" evidence="6">
    <location>
        <begin position="366"/>
        <end position="401"/>
    </location>
</feature>
<feature type="compositionally biased region" description="Low complexity" evidence="6">
    <location>
        <begin position="344"/>
        <end position="356"/>
    </location>
</feature>
<sequence length="729" mass="77942">MQATGRAARAARRQGSHARGDRASPDRPALRQLDANTLHTRQLEGATAPCRCQAPTQAACNGCEEAEQQRHQQAEEQAQLYAMQQQQRWQELTETARPLQQPQQQAVGQPRALTTGPSERVCARRAHKGAFCFALVPGQASGQALEVELDCTALAFGGQGVCRQDSGFVIFCNAAFPGEKLIACITAIKRGHAVATKLRTLQAHDHAVSAPCPHFGPCGGCTLQNLEYAAQLTAKREWVVSALQRIGGFSQAESLVTSVIPCRDIFRYRNNMRFSFGPKGGSHFGGPDPDTAAEIPPPDLALGLHPRGSGTTVLPVSTCHLQHTDADKILQIMNSWLQTLASEPQAAAAPASSSSQGTLEPSPPDAQGAASHSKSAAAPQPSSSAAAQTSNERQPRSGFRAQRGRRGGQRGGRGKHGARGSLPQNSPQGPPQQFLQELVMRQGLPEGGKPTFMVDIITSYHAPDRLQSVLRTIQEQVPTVKTLVNTVAATPRSRNVKTYPISGPHFLRQTLCGLDFRVSPRSFFQTNTRQTEMLYSTVALMAGLKPAIDIKQLPTGVQQAVQQDCKAEGNPSGSERPVLWDIFCGVGTIGLSLASQCSKVIGIDGAGGGITDAGLNAHRNSIHNAAFFQHDLAAPNISTKLESLPQPDIVITDPARAGMTPAFLAYLRNCGAARIVYVSCDPSSQARDIRQLTAKDNGGAQYQLMPGIVPCDMFPHTAHIESVALLTKL</sequence>
<dbReference type="InterPro" id="IPR002792">
    <property type="entry name" value="TRAM_dom"/>
</dbReference>
<dbReference type="PANTHER" id="PTHR11061">
    <property type="entry name" value="RNA M5U METHYLTRANSFERASE"/>
    <property type="match status" value="1"/>
</dbReference>
<keyword evidence="3 4" id="KW-0949">S-adenosyl-L-methionine</keyword>
<feature type="region of interest" description="Disordered" evidence="6">
    <location>
        <begin position="279"/>
        <end position="307"/>
    </location>
</feature>